<evidence type="ECO:0000256" key="1">
    <source>
        <dbReference type="ARBA" id="ARBA00004123"/>
    </source>
</evidence>
<evidence type="ECO:0000256" key="5">
    <source>
        <dbReference type="ARBA" id="ARBA00023242"/>
    </source>
</evidence>
<accession>A0A2P1JMN1</accession>
<evidence type="ECO:0000313" key="9">
    <source>
        <dbReference type="EMBL" id="AVO00697.1"/>
    </source>
</evidence>
<dbReference type="GO" id="GO:0000976">
    <property type="term" value="F:transcription cis-regulatory region binding"/>
    <property type="evidence" value="ECO:0007669"/>
    <property type="project" value="TreeGrafter"/>
</dbReference>
<evidence type="ECO:0000256" key="6">
    <source>
        <dbReference type="ARBA" id="ARBA00060850"/>
    </source>
</evidence>
<reference evidence="9" key="2">
    <citation type="submission" date="2017-02" db="EMBL/GenBank/DDBJ databases">
        <authorList>
            <person name="Peterson S.W."/>
        </authorList>
    </citation>
    <scope>NUCLEOTIDE SEQUENCE</scope>
</reference>
<proteinExistence type="evidence at transcript level"/>
<dbReference type="SMART" id="SM00774">
    <property type="entry name" value="WRKY"/>
    <property type="match status" value="1"/>
</dbReference>
<dbReference type="Gene3D" id="2.20.25.80">
    <property type="entry name" value="WRKY domain"/>
    <property type="match status" value="1"/>
</dbReference>
<evidence type="ECO:0000256" key="3">
    <source>
        <dbReference type="ARBA" id="ARBA00023125"/>
    </source>
</evidence>
<feature type="region of interest" description="Disordered" evidence="7">
    <location>
        <begin position="91"/>
        <end position="120"/>
    </location>
</feature>
<dbReference type="InterPro" id="IPR036576">
    <property type="entry name" value="WRKY_dom_sf"/>
</dbReference>
<protein>
    <submittedName>
        <fullName evidence="9">WRKY transcription factor 53-like</fullName>
    </submittedName>
</protein>
<sequence>MQSSTDMLLSQLNQTYELAKKLNENLNLSRIEICRTIAREIICSTQKAICTAMTSSAGEAELAFSNGGGLHVERLNNEFRDKEQKMSKRRKILANTTSQERVRTDPGAEVPPGDGHSWRKYGQKDILGAKHPRSYYRCTHRKSQGCSAMKQVQKSDENPLIFDITYLGTHTCFSLPQQTASTTLFHNPQQSLLDQQNSLFLHLDFQDNLEVKTEGSELENQDPTTSFSFSSTPINEMNPDSALFCSSSSVECGYEGILPSAFMSPTRYGSNLYPLCERHNKADSGLAEILSASGTDSSAIDLEFMLEHGEMDTEVTFDTSIFFN</sequence>
<dbReference type="AlphaFoldDB" id="A0A2P1JMN1"/>
<dbReference type="GO" id="GO:0010193">
    <property type="term" value="P:response to ozone"/>
    <property type="evidence" value="ECO:0007669"/>
    <property type="project" value="UniProtKB-ARBA"/>
</dbReference>
<evidence type="ECO:0000256" key="4">
    <source>
        <dbReference type="ARBA" id="ARBA00023163"/>
    </source>
</evidence>
<organism evidence="9">
    <name type="scientific">Cymbidium sinense</name>
    <dbReference type="NCBI Taxonomy" id="112615"/>
    <lineage>
        <taxon>Eukaryota</taxon>
        <taxon>Viridiplantae</taxon>
        <taxon>Streptophyta</taxon>
        <taxon>Embryophyta</taxon>
        <taxon>Tracheophyta</taxon>
        <taxon>Spermatophyta</taxon>
        <taxon>Magnoliopsida</taxon>
        <taxon>Liliopsida</taxon>
        <taxon>Asparagales</taxon>
        <taxon>Orchidaceae</taxon>
        <taxon>Epidendroideae</taxon>
        <taxon>Cymbidieae</taxon>
        <taxon>Cymbidiinae</taxon>
        <taxon>Cymbidium</taxon>
    </lineage>
</organism>
<dbReference type="EMBL" id="KY640225">
    <property type="protein sequence ID" value="AVO00697.1"/>
    <property type="molecule type" value="mRNA"/>
</dbReference>
<dbReference type="PANTHER" id="PTHR32096">
    <property type="entry name" value="WRKY TRANSCRIPTION FACTOR 30-RELATED-RELATED"/>
    <property type="match status" value="1"/>
</dbReference>
<feature type="domain" description="WRKY" evidence="8">
    <location>
        <begin position="114"/>
        <end position="170"/>
    </location>
</feature>
<dbReference type="GO" id="GO:0042542">
    <property type="term" value="P:response to hydrogen peroxide"/>
    <property type="evidence" value="ECO:0007669"/>
    <property type="project" value="UniProtKB-ARBA"/>
</dbReference>
<keyword evidence="5" id="KW-0539">Nucleus</keyword>
<keyword evidence="3" id="KW-0238">DNA-binding</keyword>
<dbReference type="InterPro" id="IPR003657">
    <property type="entry name" value="WRKY_dom"/>
</dbReference>
<dbReference type="Pfam" id="PF03106">
    <property type="entry name" value="WRKY"/>
    <property type="match status" value="1"/>
</dbReference>
<comment type="similarity">
    <text evidence="6">Belongs to the WRKY group III family.</text>
</comment>
<reference evidence="9" key="1">
    <citation type="journal article" date="2015" name="PLoS ONE">
        <title>Transcriptome Characterization of Cymbidium sinense 'Dharma' Using 454 Pyrosequencing and Its Application in the Identification of Genes Associated with Leaf Color Variation.</title>
        <authorList>
            <person name="Zhu G."/>
            <person name="Yang F."/>
            <person name="Shi S."/>
            <person name="Li D."/>
            <person name="Wang Z."/>
            <person name="Liu H."/>
            <person name="Huang D."/>
            <person name="Wang C."/>
        </authorList>
    </citation>
    <scope>NUCLEOTIDE SEQUENCE</scope>
</reference>
<comment type="subcellular location">
    <subcellularLocation>
        <location evidence="1">Nucleus</location>
    </subcellularLocation>
</comment>
<dbReference type="GO" id="GO:0009751">
    <property type="term" value="P:response to salicylic acid"/>
    <property type="evidence" value="ECO:0007669"/>
    <property type="project" value="UniProtKB-ARBA"/>
</dbReference>
<evidence type="ECO:0000256" key="2">
    <source>
        <dbReference type="ARBA" id="ARBA00023015"/>
    </source>
</evidence>
<keyword evidence="4" id="KW-0804">Transcription</keyword>
<dbReference type="FunFam" id="2.20.25.80:FF:000009">
    <property type="entry name" value="WRKY transcription factor 53"/>
    <property type="match status" value="1"/>
</dbReference>
<dbReference type="PROSITE" id="PS50811">
    <property type="entry name" value="WRKY"/>
    <property type="match status" value="1"/>
</dbReference>
<name>A0A2P1JMN1_9ASPA</name>
<dbReference type="GO" id="GO:0003700">
    <property type="term" value="F:DNA-binding transcription factor activity"/>
    <property type="evidence" value="ECO:0007669"/>
    <property type="project" value="InterPro"/>
</dbReference>
<dbReference type="GO" id="GO:0010150">
    <property type="term" value="P:leaf senescence"/>
    <property type="evidence" value="ECO:0007669"/>
    <property type="project" value="UniProtKB-ARBA"/>
</dbReference>
<dbReference type="PANTHER" id="PTHR32096:SF151">
    <property type="entry name" value="OS01G0656400 PROTEIN"/>
    <property type="match status" value="1"/>
</dbReference>
<evidence type="ECO:0000259" key="8">
    <source>
        <dbReference type="PROSITE" id="PS50811"/>
    </source>
</evidence>
<dbReference type="GO" id="GO:0005634">
    <property type="term" value="C:nucleus"/>
    <property type="evidence" value="ECO:0007669"/>
    <property type="project" value="UniProtKB-SubCell"/>
</dbReference>
<dbReference type="SUPFAM" id="SSF118290">
    <property type="entry name" value="WRKY DNA-binding domain"/>
    <property type="match status" value="1"/>
</dbReference>
<evidence type="ECO:0000256" key="7">
    <source>
        <dbReference type="SAM" id="MobiDB-lite"/>
    </source>
</evidence>
<dbReference type="InterPro" id="IPR044810">
    <property type="entry name" value="WRKY_plant"/>
</dbReference>
<keyword evidence="2" id="KW-0805">Transcription regulation</keyword>